<organism evidence="2 4">
    <name type="scientific">Camelina sativa</name>
    <name type="common">False flax</name>
    <name type="synonym">Myagrum sativum</name>
    <dbReference type="NCBI Taxonomy" id="90675"/>
    <lineage>
        <taxon>Eukaryota</taxon>
        <taxon>Viridiplantae</taxon>
        <taxon>Streptophyta</taxon>
        <taxon>Embryophyta</taxon>
        <taxon>Tracheophyta</taxon>
        <taxon>Spermatophyta</taxon>
        <taxon>Magnoliopsida</taxon>
        <taxon>eudicotyledons</taxon>
        <taxon>Gunneridae</taxon>
        <taxon>Pentapetalae</taxon>
        <taxon>rosids</taxon>
        <taxon>malvids</taxon>
        <taxon>Brassicales</taxon>
        <taxon>Brassicaceae</taxon>
        <taxon>Camelineae</taxon>
        <taxon>Camelina</taxon>
    </lineage>
</organism>
<dbReference type="RefSeq" id="XP_019087507.1">
    <property type="nucleotide sequence ID" value="XM_019231962.1"/>
</dbReference>
<evidence type="ECO:0000313" key="2">
    <source>
        <dbReference type="Proteomes" id="UP000694864"/>
    </source>
</evidence>
<dbReference type="GeneID" id="104715978"/>
<dbReference type="Proteomes" id="UP000694864">
    <property type="component" value="Chromosome 9"/>
</dbReference>
<dbReference type="GeneID" id="104789431"/>
<reference evidence="2" key="2">
    <citation type="journal article" date="2014" name="Nat. Commun.">
        <title>The emerging biofuel crop Camelina sativa retains a highly undifferentiated hexaploid genome structure.</title>
        <authorList>
            <person name="Kagale S."/>
            <person name="Koh C."/>
            <person name="Nixon J."/>
            <person name="Bollina V."/>
            <person name="Clarke W.E."/>
            <person name="Tuteja R."/>
            <person name="Spillane C."/>
            <person name="Robinson S.J."/>
            <person name="Links M.G."/>
            <person name="Clarke C."/>
            <person name="Higgins E.E."/>
            <person name="Huebert T."/>
            <person name="Sharpe A.G."/>
            <person name="Parkin I.A."/>
        </authorList>
    </citation>
    <scope>NUCLEOTIDE SEQUENCE [LARGE SCALE GENOMIC DNA]</scope>
    <source>
        <strain evidence="2">r\DH55</strain>
    </source>
</reference>
<reference evidence="3 4" key="3">
    <citation type="submission" date="2025-05" db="UniProtKB">
        <authorList>
            <consortium name="RefSeq"/>
        </authorList>
    </citation>
    <scope>IDENTIFICATION</scope>
    <source>
        <tissue evidence="3 4">Leaf</tissue>
    </source>
</reference>
<dbReference type="Proteomes" id="UP000694864">
    <property type="component" value="Chromosome 5"/>
</dbReference>
<feature type="compositionally biased region" description="Low complexity" evidence="1">
    <location>
        <begin position="1"/>
        <end position="11"/>
    </location>
</feature>
<proteinExistence type="predicted"/>
<feature type="region of interest" description="Disordered" evidence="1">
    <location>
        <begin position="1"/>
        <end position="25"/>
    </location>
</feature>
<dbReference type="Proteomes" id="UP000694864">
    <property type="component" value="Chromosome 11"/>
</dbReference>
<accession>A0ABM1QL69</accession>
<evidence type="ECO:0000256" key="1">
    <source>
        <dbReference type="SAM" id="MobiDB-lite"/>
    </source>
</evidence>
<evidence type="ECO:0000313" key="4">
    <source>
        <dbReference type="RefSeq" id="XP_019087507.1"/>
    </source>
</evidence>
<dbReference type="RefSeq" id="XP_019085658.1">
    <property type="nucleotide sequence ID" value="XM_019230113.1"/>
</dbReference>
<evidence type="ECO:0000313" key="6">
    <source>
        <dbReference type="RefSeq" id="XP_019100882.1"/>
    </source>
</evidence>
<dbReference type="Proteomes" id="UP000694864">
    <property type="component" value="Chromosome 18"/>
</dbReference>
<evidence type="ECO:0000313" key="5">
    <source>
        <dbReference type="RefSeq" id="XP_019095604.1"/>
    </source>
</evidence>
<name>A0ABM1QL69_CAMSA</name>
<dbReference type="RefSeq" id="XP_019095604.1">
    <property type="nucleotide sequence ID" value="XM_019240059.1"/>
</dbReference>
<dbReference type="RefSeq" id="XP_019100882.1">
    <property type="nucleotide sequence ID" value="XM_019245337.1"/>
</dbReference>
<dbReference type="GeneID" id="104763311"/>
<keyword evidence="2" id="KW-1185">Reference proteome</keyword>
<gene>
    <name evidence="4" type="primary">LOC104728370</name>
    <name evidence="3" type="synonym">LOC104715978</name>
    <name evidence="5" type="synonym">LOC104763311</name>
    <name evidence="6" type="synonym">LOC104789431</name>
</gene>
<reference evidence="2" key="1">
    <citation type="journal article" date="1997" name="Nucleic Acids Res.">
        <title>tRNAscan-SE: a program for improved detection of transfer RNA genes in genomic sequence.</title>
        <authorList>
            <person name="Lowe T.M."/>
            <person name="Eddy S.R."/>
        </authorList>
    </citation>
    <scope>NUCLEOTIDE SEQUENCE [LARGE SCALE GENOMIC DNA]</scope>
    <source>
        <strain evidence="2">r\DH55</strain>
    </source>
</reference>
<sequence>MGQDYSYSQPDSSDEYDRYSQDTEEREVEALIRMDEAESNLLNTQATLYPPQPEVEFGFPKVCYCGGQPILSSNENRRFFTCGNVDDGDMHIHKWWDAAVMEEISEMNRQRELLTEKVDSITFACDYDSHIRNETEQKIAQLEKIVFEQGKSRNKFRY</sequence>
<evidence type="ECO:0000313" key="3">
    <source>
        <dbReference type="RefSeq" id="XP_019085658.1"/>
    </source>
</evidence>
<protein>
    <submittedName>
        <fullName evidence="3">Uncharacterized protein LOC104715978</fullName>
    </submittedName>
    <submittedName>
        <fullName evidence="4">Uncharacterized protein LOC104728370</fullName>
    </submittedName>
    <submittedName>
        <fullName evidence="5">Uncharacterized protein LOC104763311</fullName>
    </submittedName>
    <submittedName>
        <fullName evidence="6">Uncharacterized protein LOC104789431</fullName>
    </submittedName>
</protein>
<dbReference type="GeneID" id="104728370"/>
<feature type="compositionally biased region" description="Basic and acidic residues" evidence="1">
    <location>
        <begin position="15"/>
        <end position="25"/>
    </location>
</feature>